<dbReference type="Proteomes" id="UP000000844">
    <property type="component" value="Chromosome"/>
</dbReference>
<dbReference type="EMBL" id="CP001778">
    <property type="protein sequence ID" value="ADD44392.1"/>
    <property type="molecule type" value="Genomic_DNA"/>
</dbReference>
<name>D3Q7Q0_STANL</name>
<evidence type="ECO:0000313" key="1">
    <source>
        <dbReference type="EMBL" id="ADD44392.1"/>
    </source>
</evidence>
<proteinExistence type="predicted"/>
<dbReference type="KEGG" id="sna:Snas_4750"/>
<accession>D3Q7Q0</accession>
<dbReference type="RefSeq" id="WP_013019963.1">
    <property type="nucleotide sequence ID" value="NC_013947.1"/>
</dbReference>
<reference evidence="1 2" key="1">
    <citation type="journal article" date="2009" name="Stand. Genomic Sci.">
        <title>Complete genome sequence of Stackebrandtia nassauensis type strain (LLR-40K-21).</title>
        <authorList>
            <person name="Munk C."/>
            <person name="Lapidus A."/>
            <person name="Copeland A."/>
            <person name="Jando M."/>
            <person name="Mayilraj S."/>
            <person name="Glavina Del Rio T."/>
            <person name="Nolan M."/>
            <person name="Chen F."/>
            <person name="Lucas S."/>
            <person name="Tice H."/>
            <person name="Cheng J.F."/>
            <person name="Han C."/>
            <person name="Detter J.C."/>
            <person name="Bruce D."/>
            <person name="Goodwin L."/>
            <person name="Chain P."/>
            <person name="Pitluck S."/>
            <person name="Goker M."/>
            <person name="Ovchinikova G."/>
            <person name="Pati A."/>
            <person name="Ivanova N."/>
            <person name="Mavromatis K."/>
            <person name="Chen A."/>
            <person name="Palaniappan K."/>
            <person name="Land M."/>
            <person name="Hauser L."/>
            <person name="Chang Y.J."/>
            <person name="Jeffries C.D."/>
            <person name="Bristow J."/>
            <person name="Eisen J.A."/>
            <person name="Markowitz V."/>
            <person name="Hugenholtz P."/>
            <person name="Kyrpides N.C."/>
            <person name="Klenk H.P."/>
        </authorList>
    </citation>
    <scope>NUCLEOTIDE SEQUENCE [LARGE SCALE GENOMIC DNA]</scope>
    <source>
        <strain evidence="2">DSM 44728 / CIP 108903 / NRRL B-16338 / NBRC 102104 / LLR-40K-21</strain>
    </source>
</reference>
<dbReference type="AlphaFoldDB" id="D3Q7Q0"/>
<gene>
    <name evidence="1" type="ordered locus">Snas_4750</name>
</gene>
<evidence type="ECO:0000313" key="2">
    <source>
        <dbReference type="Proteomes" id="UP000000844"/>
    </source>
</evidence>
<organism evidence="1 2">
    <name type="scientific">Stackebrandtia nassauensis (strain DSM 44728 / CIP 108903 / NRRL B-16338 / NBRC 102104 / LLR-40K-21)</name>
    <dbReference type="NCBI Taxonomy" id="446470"/>
    <lineage>
        <taxon>Bacteria</taxon>
        <taxon>Bacillati</taxon>
        <taxon>Actinomycetota</taxon>
        <taxon>Actinomycetes</taxon>
        <taxon>Glycomycetales</taxon>
        <taxon>Glycomycetaceae</taxon>
        <taxon>Stackebrandtia</taxon>
    </lineage>
</organism>
<dbReference type="HOGENOM" id="CLU_184556_0_0_11"/>
<protein>
    <submittedName>
        <fullName evidence="1">Uncharacterized protein</fullName>
    </submittedName>
</protein>
<sequence>MRHTTENMIEYGRFRDPSPHREYVVTSSLSPNNVRVWAVEAGTEPEMVCTIYNMTLLPLASWNSRWIGNMRHWKSWLIEQASDTYFKYRQSPPQYCTRDCDG</sequence>
<keyword evidence="2" id="KW-1185">Reference proteome</keyword>